<keyword evidence="4 7" id="KW-0812">Transmembrane</keyword>
<dbReference type="GO" id="GO:0006865">
    <property type="term" value="P:amino acid transport"/>
    <property type="evidence" value="ECO:0007669"/>
    <property type="project" value="TreeGrafter"/>
</dbReference>
<evidence type="ECO:0000256" key="2">
    <source>
        <dbReference type="ARBA" id="ARBA00022448"/>
    </source>
</evidence>
<dbReference type="InterPro" id="IPR035906">
    <property type="entry name" value="MetI-like_sf"/>
</dbReference>
<dbReference type="Pfam" id="PF00528">
    <property type="entry name" value="BPD_transp_1"/>
    <property type="match status" value="1"/>
</dbReference>
<evidence type="ECO:0000256" key="5">
    <source>
        <dbReference type="ARBA" id="ARBA00022989"/>
    </source>
</evidence>
<feature type="transmembrane region" description="Helical" evidence="7">
    <location>
        <begin position="204"/>
        <end position="221"/>
    </location>
</feature>
<feature type="domain" description="ABC transmembrane type-1" evidence="8">
    <location>
        <begin position="271"/>
        <end position="465"/>
    </location>
</feature>
<keyword evidence="2 7" id="KW-0813">Transport</keyword>
<reference evidence="9" key="1">
    <citation type="journal article" date="2014" name="Genome Biol. Evol.">
        <title>Pangenome evidence for extensive interdomain horizontal transfer affecting lineage core and shell genes in uncultured planktonic thaumarchaeota and euryarchaeota.</title>
        <authorList>
            <person name="Deschamps P."/>
            <person name="Zivanovic Y."/>
            <person name="Moreira D."/>
            <person name="Rodriguez-Valera F."/>
            <person name="Lopez-Garcia P."/>
        </authorList>
    </citation>
    <scope>NUCLEOTIDE SEQUENCE</scope>
</reference>
<keyword evidence="5 7" id="KW-1133">Transmembrane helix</keyword>
<dbReference type="CDD" id="cd06261">
    <property type="entry name" value="TM_PBP2"/>
    <property type="match status" value="1"/>
</dbReference>
<dbReference type="SUPFAM" id="SSF161098">
    <property type="entry name" value="MetI-like"/>
    <property type="match status" value="1"/>
</dbReference>
<feature type="transmembrane region" description="Helical" evidence="7">
    <location>
        <begin position="316"/>
        <end position="338"/>
    </location>
</feature>
<organism evidence="9">
    <name type="scientific">uncultured marine group II/III euryarchaeote AD1000_65_H04</name>
    <dbReference type="NCBI Taxonomy" id="1457796"/>
    <lineage>
        <taxon>Archaea</taxon>
        <taxon>Methanobacteriati</taxon>
        <taxon>Methanobacteriota</taxon>
        <taxon>environmental samples</taxon>
    </lineage>
</organism>
<dbReference type="PANTHER" id="PTHR30614">
    <property type="entry name" value="MEMBRANE COMPONENT OF AMINO ACID ABC TRANSPORTER"/>
    <property type="match status" value="1"/>
</dbReference>
<comment type="subcellular location">
    <subcellularLocation>
        <location evidence="1 7">Cell membrane</location>
        <topology evidence="1 7">Multi-pass membrane protein</topology>
    </subcellularLocation>
</comment>
<evidence type="ECO:0000256" key="3">
    <source>
        <dbReference type="ARBA" id="ARBA00022475"/>
    </source>
</evidence>
<sequence length="483" mass="54909">MSNSKSFADYLSVWFSDYEPVDKNLHTKVAFFMSFIFIYTGLSIQKSRSWFFWDQPFDFLVFGNIFIFLSLASFAYLSYLYRDNLFNNRANIITTIICFYIIFNFLKGAISFVFFSANWEVIWVNRRMLVFGPYFTSHGEEINRLWPPVFMIGALFGSGYGSLGEKRRKFLIPFTIFAIFSVIAATQNIRPEGTISYYDYHKTLYRLLGALFVTYVSFLISHHYYKDAEEYQVNFFHQLLTVFGVVTFILTIYFLDPPGEEGVSPGEWGGLFLNFILSSAAIVLGFGVGIALAFGRRSSLPVFSWPSMVIIETVRSGPLVAWLFIAYILLPDVLFPVWDADRVSRTILILSLFSGCYLAEILRGGLQAVPAGQQEAALSLGLSTTQTNMLIILPQAIRTTMPAIVSNMIGLWKDTSLIHLLGIHDAFQVAKVLPAQWEFVGLYPEALLFVGMIFWIVSFYLSKISQRIEKNLGLKNESGGEMT</sequence>
<accession>A0A075FUW4</accession>
<feature type="transmembrane region" description="Helical" evidence="7">
    <location>
        <begin position="92"/>
        <end position="115"/>
    </location>
</feature>
<feature type="transmembrane region" description="Helical" evidence="7">
    <location>
        <begin position="170"/>
        <end position="189"/>
    </location>
</feature>
<protein>
    <submittedName>
        <fullName evidence="9">Polar amino acid ABC transporter, inner membrane subunit (AapM, bztC)</fullName>
    </submittedName>
</protein>
<evidence type="ECO:0000256" key="4">
    <source>
        <dbReference type="ARBA" id="ARBA00022692"/>
    </source>
</evidence>
<feature type="transmembrane region" description="Helical" evidence="7">
    <location>
        <begin position="59"/>
        <end position="80"/>
    </location>
</feature>
<dbReference type="InterPro" id="IPR010065">
    <property type="entry name" value="AA_ABC_transptr_permease_3TM"/>
</dbReference>
<evidence type="ECO:0000256" key="7">
    <source>
        <dbReference type="RuleBase" id="RU363032"/>
    </source>
</evidence>
<dbReference type="GO" id="GO:0022857">
    <property type="term" value="F:transmembrane transporter activity"/>
    <property type="evidence" value="ECO:0007669"/>
    <property type="project" value="InterPro"/>
</dbReference>
<dbReference type="EMBL" id="KF900451">
    <property type="protein sequence ID" value="AIE95430.1"/>
    <property type="molecule type" value="Genomic_DNA"/>
</dbReference>
<feature type="transmembrane region" description="Helical" evidence="7">
    <location>
        <begin position="145"/>
        <end position="163"/>
    </location>
</feature>
<evidence type="ECO:0000256" key="1">
    <source>
        <dbReference type="ARBA" id="ARBA00004651"/>
    </source>
</evidence>
<evidence type="ECO:0000313" key="9">
    <source>
        <dbReference type="EMBL" id="AIE95430.1"/>
    </source>
</evidence>
<dbReference type="GO" id="GO:0043190">
    <property type="term" value="C:ATP-binding cassette (ABC) transporter complex"/>
    <property type="evidence" value="ECO:0007669"/>
    <property type="project" value="InterPro"/>
</dbReference>
<evidence type="ECO:0000259" key="8">
    <source>
        <dbReference type="PROSITE" id="PS50928"/>
    </source>
</evidence>
<keyword evidence="6 7" id="KW-0472">Membrane</keyword>
<dbReference type="Gene3D" id="1.10.3720.10">
    <property type="entry name" value="MetI-like"/>
    <property type="match status" value="1"/>
</dbReference>
<dbReference type="PANTHER" id="PTHR30614:SF41">
    <property type="entry name" value="INNER MEMBRANE AMINO-ACID ABC TRANSPORTER PERMEASE PROTEIN YHDY"/>
    <property type="match status" value="1"/>
</dbReference>
<dbReference type="PROSITE" id="PS50928">
    <property type="entry name" value="ABC_TM1"/>
    <property type="match status" value="1"/>
</dbReference>
<keyword evidence="3" id="KW-1003">Cell membrane</keyword>
<dbReference type="InterPro" id="IPR000515">
    <property type="entry name" value="MetI-like"/>
</dbReference>
<feature type="transmembrane region" description="Helical" evidence="7">
    <location>
        <begin position="275"/>
        <end position="295"/>
    </location>
</feature>
<dbReference type="AlphaFoldDB" id="A0A075FUW4"/>
<name>A0A075FUW4_9EURY</name>
<evidence type="ECO:0000256" key="6">
    <source>
        <dbReference type="ARBA" id="ARBA00023136"/>
    </source>
</evidence>
<feature type="transmembrane region" description="Helical" evidence="7">
    <location>
        <begin position="233"/>
        <end position="255"/>
    </location>
</feature>
<comment type="similarity">
    <text evidence="7">Belongs to the binding-protein-dependent transport system permease family.</text>
</comment>
<feature type="transmembrane region" description="Helical" evidence="7">
    <location>
        <begin position="442"/>
        <end position="461"/>
    </location>
</feature>
<proteinExistence type="inferred from homology"/>
<dbReference type="InterPro" id="IPR043429">
    <property type="entry name" value="ArtM/GltK/GlnP/TcyL/YhdX-like"/>
</dbReference>
<feature type="transmembrane region" description="Helical" evidence="7">
    <location>
        <begin position="29"/>
        <end position="47"/>
    </location>
</feature>
<dbReference type="NCBIfam" id="TIGR01726">
    <property type="entry name" value="HEQRo_perm_3TM"/>
    <property type="match status" value="1"/>
</dbReference>
<gene>
    <name evidence="9" type="primary">aapM</name>
    <name evidence="9" type="synonym">bztC</name>
</gene>